<dbReference type="SUPFAM" id="SSF54928">
    <property type="entry name" value="RNA-binding domain, RBD"/>
    <property type="match status" value="3"/>
</dbReference>
<evidence type="ECO:0000313" key="6">
    <source>
        <dbReference type="Proteomes" id="UP000467841"/>
    </source>
</evidence>
<dbReference type="GO" id="GO:0003729">
    <property type="term" value="F:mRNA binding"/>
    <property type="evidence" value="ECO:0007669"/>
    <property type="project" value="TreeGrafter"/>
</dbReference>
<organism evidence="5 6">
    <name type="scientific">Microthlaspi erraticum</name>
    <dbReference type="NCBI Taxonomy" id="1685480"/>
    <lineage>
        <taxon>Eukaryota</taxon>
        <taxon>Viridiplantae</taxon>
        <taxon>Streptophyta</taxon>
        <taxon>Embryophyta</taxon>
        <taxon>Tracheophyta</taxon>
        <taxon>Spermatophyta</taxon>
        <taxon>Magnoliopsida</taxon>
        <taxon>eudicotyledons</taxon>
        <taxon>Gunneridae</taxon>
        <taxon>Pentapetalae</taxon>
        <taxon>rosids</taxon>
        <taxon>malvids</taxon>
        <taxon>Brassicales</taxon>
        <taxon>Brassicaceae</taxon>
        <taxon>Coluteocarpeae</taxon>
        <taxon>Microthlaspi</taxon>
    </lineage>
</organism>
<dbReference type="OrthoDB" id="1112544at2759"/>
<dbReference type="InterPro" id="IPR012677">
    <property type="entry name" value="Nucleotide-bd_a/b_plait_sf"/>
</dbReference>
<evidence type="ECO:0000256" key="2">
    <source>
        <dbReference type="ARBA" id="ARBA00023242"/>
    </source>
</evidence>
<dbReference type="CDD" id="cd00590">
    <property type="entry name" value="RRM_SF"/>
    <property type="match status" value="4"/>
</dbReference>
<dbReference type="InterPro" id="IPR035979">
    <property type="entry name" value="RBD_domain_sf"/>
</dbReference>
<dbReference type="GO" id="GO:0071011">
    <property type="term" value="C:precatalytic spliceosome"/>
    <property type="evidence" value="ECO:0007669"/>
    <property type="project" value="TreeGrafter"/>
</dbReference>
<keyword evidence="6" id="KW-1185">Reference proteome</keyword>
<proteinExistence type="predicted"/>
<accession>A0A6D2KB58</accession>
<dbReference type="AlphaFoldDB" id="A0A6D2KB58"/>
<sequence>MHRQNRVYILNRKSYWVTQDAQRFSKAIRGMLQLQPLLSTFLKCEVGNGKVAAFWWDSWTSLGPLVDFIGQNGPRMLRLPLDARVSDATRGTNWHLPNARSDSVQTLQILLTTVPVPLEDAREDLFLWRNAAGNYTKAFSSSGTWDQLCVASPQVPWSKMVWFRQGIPIESFFHSLACQSQEASNEGSASKLGHDGASYLHSLFAAPGVMIISSSPAFSLRPFGSSLPLGVTSQVLPSRHELNSGNHGGSAYLHFAYFYHHETAPPDHCLLPLAGTKCSDFHNNNHSLLCDKGFGGSHGPGSPPIFPLREWLSFSPRNLFWLYLLSVLINFGSVPLWPFSSSQMASSEANLLGKRKPEDDLEMEPIPKKQYENSEEKETMKRFADTLQQITRRVELLEKKFDHANLISAKEKVEVVDETLDFVEEAVEPMKTLFVSNLSQNIRMLDIVVFFKSVAQVVRVRIIVTDKGKRAYCAFVEFASADEAKKALQEKNGEYLYGRKVFLEAADKGARYVDYLERPKEKDETETLPYFGDEKVVFVANLSPQTKQMFHIINFFKDVGEVVGVRLIVNHEGKHAGYGFVEFASANEAKQALNHKNGKYLHDHKVFLMEGPDKTPDCVELAAVRNKTLFVENLSHGIGVTDIITFFKDAGEVVHVRLNVDPAGKHLGSGLVEFASASEAKKARKEKNGASLHDSKIVVKRARYPCPPKFSINHYVRDEETAVEEVDETPDFAEHLKICTLVLGASFACTADIFLLHFYSICFFKDVGQVVGARLVVDHWGKPVGCAFVEFASASEAEKALKQKNGKKWGGYKMFVDVAEIAPYPFRPKHKRAEELWCQDYLRRESHDFDAFQSILPGEDEDDYDYC</sequence>
<evidence type="ECO:0000259" key="4">
    <source>
        <dbReference type="PROSITE" id="PS50102"/>
    </source>
</evidence>
<feature type="domain" description="RRM" evidence="4">
    <location>
        <begin position="535"/>
        <end position="613"/>
    </location>
</feature>
<dbReference type="InterPro" id="IPR051183">
    <property type="entry name" value="U1_U11-U12_snRNP_70-35kDa"/>
</dbReference>
<dbReference type="Proteomes" id="UP000467841">
    <property type="component" value="Unassembled WGS sequence"/>
</dbReference>
<dbReference type="PROSITE" id="PS50102">
    <property type="entry name" value="RRM"/>
    <property type="match status" value="4"/>
</dbReference>
<evidence type="ECO:0000256" key="1">
    <source>
        <dbReference type="ARBA" id="ARBA00004123"/>
    </source>
</evidence>
<feature type="domain" description="RRM" evidence="4">
    <location>
        <begin position="431"/>
        <end position="508"/>
    </location>
</feature>
<dbReference type="GO" id="GO:0071004">
    <property type="term" value="C:U2-type prespliceosome"/>
    <property type="evidence" value="ECO:0007669"/>
    <property type="project" value="TreeGrafter"/>
</dbReference>
<comment type="caution">
    <text evidence="5">The sequence shown here is derived from an EMBL/GenBank/DDBJ whole genome shotgun (WGS) entry which is preliminary data.</text>
</comment>
<dbReference type="GO" id="GO:0030619">
    <property type="term" value="F:U1 snRNA binding"/>
    <property type="evidence" value="ECO:0007669"/>
    <property type="project" value="TreeGrafter"/>
</dbReference>
<dbReference type="SMART" id="SM00360">
    <property type="entry name" value="RRM"/>
    <property type="match status" value="4"/>
</dbReference>
<dbReference type="GO" id="GO:0000398">
    <property type="term" value="P:mRNA splicing, via spliceosome"/>
    <property type="evidence" value="ECO:0007669"/>
    <property type="project" value="TreeGrafter"/>
</dbReference>
<dbReference type="GO" id="GO:0005685">
    <property type="term" value="C:U1 snRNP"/>
    <property type="evidence" value="ECO:0007669"/>
    <property type="project" value="TreeGrafter"/>
</dbReference>
<name>A0A6D2KB58_9BRAS</name>
<comment type="subcellular location">
    <subcellularLocation>
        <location evidence="1">Nucleus</location>
    </subcellularLocation>
</comment>
<reference evidence="5" key="1">
    <citation type="submission" date="2020-01" db="EMBL/GenBank/DDBJ databases">
        <authorList>
            <person name="Mishra B."/>
        </authorList>
    </citation>
    <scope>NUCLEOTIDE SEQUENCE [LARGE SCALE GENOMIC DNA]</scope>
</reference>
<evidence type="ECO:0000256" key="3">
    <source>
        <dbReference type="PROSITE-ProRule" id="PRU00176"/>
    </source>
</evidence>
<dbReference type="Pfam" id="PF00076">
    <property type="entry name" value="RRM_1"/>
    <property type="match status" value="4"/>
</dbReference>
<evidence type="ECO:0000313" key="5">
    <source>
        <dbReference type="EMBL" id="CAA7051616.1"/>
    </source>
</evidence>
<feature type="domain" description="RRM" evidence="4">
    <location>
        <begin position="627"/>
        <end position="704"/>
    </location>
</feature>
<protein>
    <recommendedName>
        <fullName evidence="4">RRM domain-containing protein</fullName>
    </recommendedName>
</protein>
<gene>
    <name evidence="5" type="ORF">MERR_LOCUS38851</name>
</gene>
<dbReference type="PANTHER" id="PTHR13952:SF21">
    <property type="entry name" value="POLYNUCLEOTIDE ADENYLYLTRANSFERASE DOMAIN_RNA RECOGNITION MOTIF PROTEIN-RELATED"/>
    <property type="match status" value="1"/>
</dbReference>
<keyword evidence="3" id="KW-0694">RNA-binding</keyword>
<dbReference type="PANTHER" id="PTHR13952">
    <property type="entry name" value="U1 SMALL NUCLEAR RIBONUCLEOPROTEIN 70 KD"/>
    <property type="match status" value="1"/>
</dbReference>
<dbReference type="EMBL" id="CACVBM020001484">
    <property type="protein sequence ID" value="CAA7051616.1"/>
    <property type="molecule type" value="Genomic_DNA"/>
</dbReference>
<keyword evidence="2" id="KW-0539">Nucleus</keyword>
<feature type="domain" description="RRM" evidence="4">
    <location>
        <begin position="763"/>
        <end position="821"/>
    </location>
</feature>
<dbReference type="Gene3D" id="3.30.70.330">
    <property type="match status" value="4"/>
</dbReference>
<dbReference type="InterPro" id="IPR000504">
    <property type="entry name" value="RRM_dom"/>
</dbReference>